<comment type="similarity">
    <text evidence="1">Belongs to the plant acyltransferase family.</text>
</comment>
<dbReference type="EMBL" id="LFYR01000800">
    <property type="protein sequence ID" value="KMZ68963.1"/>
    <property type="molecule type" value="Genomic_DNA"/>
</dbReference>
<dbReference type="Proteomes" id="UP000036987">
    <property type="component" value="Unassembled WGS sequence"/>
</dbReference>
<dbReference type="FunFam" id="3.30.559.10:FF:000015">
    <property type="entry name" value="Spermidine hydroxycinnamoyl transferase"/>
    <property type="match status" value="1"/>
</dbReference>
<evidence type="ECO:0000313" key="5">
    <source>
        <dbReference type="Proteomes" id="UP000036987"/>
    </source>
</evidence>
<dbReference type="STRING" id="29655.A0A0K9PIQ4"/>
<sequence>MDVKLLVPPCLVPPARETDKELYFLSNLDQNVAIIVQTVYSFKSEELGNETVAVVLKDALARVLVDYYPFAGRLTISDVGKLAIDCTGEGVIFVEAEANCELKDIGDISIPDPPILNKFVYMSSDSNNILQIPPLTAQVTKFRCGGFVLGLSMNHCMCDGVSAMDFINSWSEIARNIPLSFPPFLDRTLLKSRVPPVISNEHHEFAEIKDVSAGKATIDEDKDDPILHRFFNFDVERLNELKRKVMDDSTHISCTSFEALSGFIWRSRTDALQLDPVQEVKLLFAVDGRKRLDTVLPKGYFGNGIVLTNSLTTAGDLTSNPLSHAVGLVKKAVKMVDDEYMRSAIDFFEKNRLKPSLTATLLITTWLKLDFYNSDFGWGTPLHTGPVDLPAKEICVFLPQGKERKSIDVLLGLPQSAMRRFQEKIEKIFT</sequence>
<proteinExistence type="inferred from homology"/>
<reference evidence="5" key="1">
    <citation type="journal article" date="2016" name="Nature">
        <title>The genome of the seagrass Zostera marina reveals angiosperm adaptation to the sea.</title>
        <authorList>
            <person name="Olsen J.L."/>
            <person name="Rouze P."/>
            <person name="Verhelst B."/>
            <person name="Lin Y.-C."/>
            <person name="Bayer T."/>
            <person name="Collen J."/>
            <person name="Dattolo E."/>
            <person name="De Paoli E."/>
            <person name="Dittami S."/>
            <person name="Maumus F."/>
            <person name="Michel G."/>
            <person name="Kersting A."/>
            <person name="Lauritano C."/>
            <person name="Lohaus R."/>
            <person name="Toepel M."/>
            <person name="Tonon T."/>
            <person name="Vanneste K."/>
            <person name="Amirebrahimi M."/>
            <person name="Brakel J."/>
            <person name="Bostroem C."/>
            <person name="Chovatia M."/>
            <person name="Grimwood J."/>
            <person name="Jenkins J.W."/>
            <person name="Jueterbock A."/>
            <person name="Mraz A."/>
            <person name="Stam W.T."/>
            <person name="Tice H."/>
            <person name="Bornberg-Bauer E."/>
            <person name="Green P.J."/>
            <person name="Pearson G.A."/>
            <person name="Procaccini G."/>
            <person name="Duarte C.M."/>
            <person name="Schmutz J."/>
            <person name="Reusch T.B.H."/>
            <person name="Van de Peer Y."/>
        </authorList>
    </citation>
    <scope>NUCLEOTIDE SEQUENCE [LARGE SCALE GENOMIC DNA]</scope>
    <source>
        <strain evidence="5">cv. Finnish</strain>
    </source>
</reference>
<evidence type="ECO:0000256" key="2">
    <source>
        <dbReference type="ARBA" id="ARBA00022679"/>
    </source>
</evidence>
<dbReference type="Gene3D" id="3.30.559.10">
    <property type="entry name" value="Chloramphenicol acetyltransferase-like domain"/>
    <property type="match status" value="2"/>
</dbReference>
<dbReference type="InterPro" id="IPR050317">
    <property type="entry name" value="Plant_Fungal_Acyltransferase"/>
</dbReference>
<gene>
    <name evidence="4" type="ORF">ZOSMA_225G00300</name>
</gene>
<dbReference type="AlphaFoldDB" id="A0A0K9PIQ4"/>
<evidence type="ECO:0000256" key="1">
    <source>
        <dbReference type="ARBA" id="ARBA00009861"/>
    </source>
</evidence>
<dbReference type="GO" id="GO:0016747">
    <property type="term" value="F:acyltransferase activity, transferring groups other than amino-acyl groups"/>
    <property type="evidence" value="ECO:0000318"/>
    <property type="project" value="GO_Central"/>
</dbReference>
<dbReference type="Pfam" id="PF02458">
    <property type="entry name" value="Transferase"/>
    <property type="match status" value="1"/>
</dbReference>
<dbReference type="SUPFAM" id="SSF52777">
    <property type="entry name" value="CoA-dependent acyltransferases"/>
    <property type="match status" value="1"/>
</dbReference>
<keyword evidence="5" id="KW-1185">Reference proteome</keyword>
<keyword evidence="3" id="KW-0012">Acyltransferase</keyword>
<evidence type="ECO:0000313" key="4">
    <source>
        <dbReference type="EMBL" id="KMZ68963.1"/>
    </source>
</evidence>
<accession>A0A0K9PIQ4</accession>
<comment type="caution">
    <text evidence="4">The sequence shown here is derived from an EMBL/GenBank/DDBJ whole genome shotgun (WGS) entry which is preliminary data.</text>
</comment>
<keyword evidence="2 4" id="KW-0808">Transferase</keyword>
<dbReference type="PANTHER" id="PTHR31642">
    <property type="entry name" value="TRICHOTHECENE 3-O-ACETYLTRANSFERASE"/>
    <property type="match status" value="1"/>
</dbReference>
<dbReference type="PANTHER" id="PTHR31642:SF310">
    <property type="entry name" value="FATTY ALCOHOL:CAFFEOYL-COA ACYLTRANSFERASE"/>
    <property type="match status" value="1"/>
</dbReference>
<dbReference type="InterPro" id="IPR023213">
    <property type="entry name" value="CAT-like_dom_sf"/>
</dbReference>
<name>A0A0K9PIQ4_ZOSMR</name>
<dbReference type="FunFam" id="3.30.559.10:FF:000008">
    <property type="entry name" value="Tryptamine hydroxycinnamoyl transferase"/>
    <property type="match status" value="1"/>
</dbReference>
<protein>
    <submittedName>
        <fullName evidence="4">Omega-hydroxypalmitate O-feruloyl transferase</fullName>
    </submittedName>
</protein>
<dbReference type="OrthoDB" id="671439at2759"/>
<organism evidence="4 5">
    <name type="scientific">Zostera marina</name>
    <name type="common">Eelgrass</name>
    <dbReference type="NCBI Taxonomy" id="29655"/>
    <lineage>
        <taxon>Eukaryota</taxon>
        <taxon>Viridiplantae</taxon>
        <taxon>Streptophyta</taxon>
        <taxon>Embryophyta</taxon>
        <taxon>Tracheophyta</taxon>
        <taxon>Spermatophyta</taxon>
        <taxon>Magnoliopsida</taxon>
        <taxon>Liliopsida</taxon>
        <taxon>Zosteraceae</taxon>
        <taxon>Zostera</taxon>
    </lineage>
</organism>
<evidence type="ECO:0000256" key="3">
    <source>
        <dbReference type="ARBA" id="ARBA00023315"/>
    </source>
</evidence>